<accession>A0A0L0F5Z6</accession>
<reference evidence="1 2" key="1">
    <citation type="submission" date="2011-02" db="EMBL/GenBank/DDBJ databases">
        <title>The Genome Sequence of Sphaeroforma arctica JP610.</title>
        <authorList>
            <consortium name="The Broad Institute Genome Sequencing Platform"/>
            <person name="Russ C."/>
            <person name="Cuomo C."/>
            <person name="Young S.K."/>
            <person name="Zeng Q."/>
            <person name="Gargeya S."/>
            <person name="Alvarado L."/>
            <person name="Berlin A."/>
            <person name="Chapman S.B."/>
            <person name="Chen Z."/>
            <person name="Freedman E."/>
            <person name="Gellesch M."/>
            <person name="Goldberg J."/>
            <person name="Griggs A."/>
            <person name="Gujja S."/>
            <person name="Heilman E."/>
            <person name="Heiman D."/>
            <person name="Howarth C."/>
            <person name="Mehta T."/>
            <person name="Neiman D."/>
            <person name="Pearson M."/>
            <person name="Roberts A."/>
            <person name="Saif S."/>
            <person name="Shea T."/>
            <person name="Shenoy N."/>
            <person name="Sisk P."/>
            <person name="Stolte C."/>
            <person name="Sykes S."/>
            <person name="White J."/>
            <person name="Yandava C."/>
            <person name="Burger G."/>
            <person name="Gray M.W."/>
            <person name="Holland P.W.H."/>
            <person name="King N."/>
            <person name="Lang F.B.F."/>
            <person name="Roger A.J."/>
            <person name="Ruiz-Trillo I."/>
            <person name="Haas B."/>
            <person name="Nusbaum C."/>
            <person name="Birren B."/>
        </authorList>
    </citation>
    <scope>NUCLEOTIDE SEQUENCE [LARGE SCALE GENOMIC DNA]</scope>
    <source>
        <strain evidence="1 2">JP610</strain>
    </source>
</reference>
<gene>
    <name evidence="1" type="ORF">SARC_15897</name>
</gene>
<feature type="non-terminal residue" evidence="1">
    <location>
        <position position="1"/>
    </location>
</feature>
<feature type="non-terminal residue" evidence="1">
    <location>
        <position position="73"/>
    </location>
</feature>
<keyword evidence="2" id="KW-1185">Reference proteome</keyword>
<sequence>VNNRRAMKVLELNKVVTECVSIYHQSTQTTLLVAQIKVKRDLFAGKMRETNQLLHQLEERFKVCKTKVDDLKA</sequence>
<protein>
    <submittedName>
        <fullName evidence="1">Uncharacterized protein</fullName>
    </submittedName>
</protein>
<dbReference type="Proteomes" id="UP000054560">
    <property type="component" value="Unassembled WGS sequence"/>
</dbReference>
<dbReference type="EMBL" id="KQ248540">
    <property type="protein sequence ID" value="KNC71563.1"/>
    <property type="molecule type" value="Genomic_DNA"/>
</dbReference>
<dbReference type="AlphaFoldDB" id="A0A0L0F5Z6"/>
<organism evidence="1 2">
    <name type="scientific">Sphaeroforma arctica JP610</name>
    <dbReference type="NCBI Taxonomy" id="667725"/>
    <lineage>
        <taxon>Eukaryota</taxon>
        <taxon>Ichthyosporea</taxon>
        <taxon>Ichthyophonida</taxon>
        <taxon>Sphaeroforma</taxon>
    </lineage>
</organism>
<evidence type="ECO:0000313" key="1">
    <source>
        <dbReference type="EMBL" id="KNC71563.1"/>
    </source>
</evidence>
<name>A0A0L0F5Z6_9EUKA</name>
<evidence type="ECO:0000313" key="2">
    <source>
        <dbReference type="Proteomes" id="UP000054560"/>
    </source>
</evidence>
<proteinExistence type="predicted"/>
<dbReference type="RefSeq" id="XP_014145465.1">
    <property type="nucleotide sequence ID" value="XM_014289990.1"/>
</dbReference>
<dbReference type="GeneID" id="25916401"/>